<keyword evidence="2" id="KW-0732">Signal</keyword>
<sequence length="95" mass="10102">MFHRQSVRTMIIALCGGVILTFGAATAAAEPHGNPDYPLGGTQNEAPGHSDPNDLNEQAERVQDRGGDIVTRIIDMSAELTKCGLNLIAPSVRCE</sequence>
<gene>
    <name evidence="3" type="ORF">ACFYXQ_45050</name>
</gene>
<dbReference type="EMBL" id="JBIAQY010000033">
    <property type="protein sequence ID" value="MFF3574936.1"/>
    <property type="molecule type" value="Genomic_DNA"/>
</dbReference>
<dbReference type="Proteomes" id="UP001601992">
    <property type="component" value="Unassembled WGS sequence"/>
</dbReference>
<protein>
    <recommendedName>
        <fullName evidence="5">Secreted protein</fullName>
    </recommendedName>
</protein>
<name>A0ABW6SF27_9NOCA</name>
<feature type="region of interest" description="Disordered" evidence="1">
    <location>
        <begin position="30"/>
        <end position="64"/>
    </location>
</feature>
<evidence type="ECO:0008006" key="5">
    <source>
        <dbReference type="Google" id="ProtNLM"/>
    </source>
</evidence>
<comment type="caution">
    <text evidence="3">The sequence shown here is derived from an EMBL/GenBank/DDBJ whole genome shotgun (WGS) entry which is preliminary data.</text>
</comment>
<dbReference type="RefSeq" id="WP_157186429.1">
    <property type="nucleotide sequence ID" value="NZ_JBIAQY010000033.1"/>
</dbReference>
<evidence type="ECO:0000256" key="2">
    <source>
        <dbReference type="SAM" id="SignalP"/>
    </source>
</evidence>
<evidence type="ECO:0000313" key="3">
    <source>
        <dbReference type="EMBL" id="MFF3574936.1"/>
    </source>
</evidence>
<feature type="chain" id="PRO_5046009198" description="Secreted protein" evidence="2">
    <location>
        <begin position="28"/>
        <end position="95"/>
    </location>
</feature>
<proteinExistence type="predicted"/>
<accession>A0ABW6SF27</accession>
<organism evidence="3 4">
    <name type="scientific">Nocardia jiangxiensis</name>
    <dbReference type="NCBI Taxonomy" id="282685"/>
    <lineage>
        <taxon>Bacteria</taxon>
        <taxon>Bacillati</taxon>
        <taxon>Actinomycetota</taxon>
        <taxon>Actinomycetes</taxon>
        <taxon>Mycobacteriales</taxon>
        <taxon>Nocardiaceae</taxon>
        <taxon>Nocardia</taxon>
    </lineage>
</organism>
<evidence type="ECO:0000256" key="1">
    <source>
        <dbReference type="SAM" id="MobiDB-lite"/>
    </source>
</evidence>
<reference evidence="3 4" key="1">
    <citation type="submission" date="2024-10" db="EMBL/GenBank/DDBJ databases">
        <title>The Natural Products Discovery Center: Release of the First 8490 Sequenced Strains for Exploring Actinobacteria Biosynthetic Diversity.</title>
        <authorList>
            <person name="Kalkreuter E."/>
            <person name="Kautsar S.A."/>
            <person name="Yang D."/>
            <person name="Bader C.D."/>
            <person name="Teijaro C.N."/>
            <person name="Fluegel L."/>
            <person name="Davis C.M."/>
            <person name="Simpson J.R."/>
            <person name="Lauterbach L."/>
            <person name="Steele A.D."/>
            <person name="Gui C."/>
            <person name="Meng S."/>
            <person name="Li G."/>
            <person name="Viehrig K."/>
            <person name="Ye F."/>
            <person name="Su P."/>
            <person name="Kiefer A.F."/>
            <person name="Nichols A."/>
            <person name="Cepeda A.J."/>
            <person name="Yan W."/>
            <person name="Fan B."/>
            <person name="Jiang Y."/>
            <person name="Adhikari A."/>
            <person name="Zheng C.-J."/>
            <person name="Schuster L."/>
            <person name="Cowan T.M."/>
            <person name="Smanski M.J."/>
            <person name="Chevrette M.G."/>
            <person name="De Carvalho L.P.S."/>
            <person name="Shen B."/>
        </authorList>
    </citation>
    <scope>NUCLEOTIDE SEQUENCE [LARGE SCALE GENOMIC DNA]</scope>
    <source>
        <strain evidence="3 4">NPDC002593</strain>
    </source>
</reference>
<feature type="signal peptide" evidence="2">
    <location>
        <begin position="1"/>
        <end position="27"/>
    </location>
</feature>
<keyword evidence="4" id="KW-1185">Reference proteome</keyword>
<evidence type="ECO:0000313" key="4">
    <source>
        <dbReference type="Proteomes" id="UP001601992"/>
    </source>
</evidence>